<dbReference type="SMART" id="SM00154">
    <property type="entry name" value="ZnF_AN1"/>
    <property type="match status" value="1"/>
</dbReference>
<proteinExistence type="predicted"/>
<keyword evidence="1" id="KW-0479">Metal-binding</keyword>
<dbReference type="GO" id="GO:0008270">
    <property type="term" value="F:zinc ion binding"/>
    <property type="evidence" value="ECO:0007669"/>
    <property type="project" value="UniProtKB-KW"/>
</dbReference>
<evidence type="ECO:0000313" key="5">
    <source>
        <dbReference type="EMBL" id="QHU01978.1"/>
    </source>
</evidence>
<dbReference type="AlphaFoldDB" id="A0A6C0JDZ8"/>
<dbReference type="EMBL" id="MN740351">
    <property type="protein sequence ID" value="QHU01978.1"/>
    <property type="molecule type" value="Genomic_DNA"/>
</dbReference>
<dbReference type="InterPro" id="IPR035896">
    <property type="entry name" value="AN1-like_Znf"/>
</dbReference>
<dbReference type="Gene3D" id="4.10.1110.10">
    <property type="entry name" value="AN1-like Zinc finger"/>
    <property type="match status" value="1"/>
</dbReference>
<organism evidence="5">
    <name type="scientific">viral metagenome</name>
    <dbReference type="NCBI Taxonomy" id="1070528"/>
    <lineage>
        <taxon>unclassified sequences</taxon>
        <taxon>metagenomes</taxon>
        <taxon>organismal metagenomes</taxon>
    </lineage>
</organism>
<evidence type="ECO:0000256" key="1">
    <source>
        <dbReference type="ARBA" id="ARBA00022723"/>
    </source>
</evidence>
<evidence type="ECO:0000256" key="2">
    <source>
        <dbReference type="ARBA" id="ARBA00022771"/>
    </source>
</evidence>
<dbReference type="Pfam" id="PF01428">
    <property type="entry name" value="zf-AN1"/>
    <property type="match status" value="1"/>
</dbReference>
<dbReference type="InterPro" id="IPR000058">
    <property type="entry name" value="Znf_AN1"/>
</dbReference>
<dbReference type="PANTHER" id="PTHR46728">
    <property type="entry name" value="AN1-TYPE ZINC FINGER PROTEIN 4"/>
    <property type="match status" value="1"/>
</dbReference>
<evidence type="ECO:0000256" key="3">
    <source>
        <dbReference type="ARBA" id="ARBA00022833"/>
    </source>
</evidence>
<evidence type="ECO:0000259" key="4">
    <source>
        <dbReference type="SMART" id="SM00154"/>
    </source>
</evidence>
<dbReference type="InterPro" id="IPR053061">
    <property type="entry name" value="AN1-type_zinc_finger"/>
</dbReference>
<dbReference type="SUPFAM" id="SSF118310">
    <property type="entry name" value="AN1-like Zinc finger"/>
    <property type="match status" value="1"/>
</dbReference>
<name>A0A6C0JDZ8_9ZZZZ</name>
<sequence length="61" mass="7147">MKCFYCNKKHVILLKCRCENQFCTKHILAEAHECNFDYVAYSKKLLTQNNPKIVALKVTPI</sequence>
<feature type="domain" description="AN1-type" evidence="4">
    <location>
        <begin position="3"/>
        <end position="39"/>
    </location>
</feature>
<reference evidence="5" key="1">
    <citation type="journal article" date="2020" name="Nature">
        <title>Giant virus diversity and host interactions through global metagenomics.</title>
        <authorList>
            <person name="Schulz F."/>
            <person name="Roux S."/>
            <person name="Paez-Espino D."/>
            <person name="Jungbluth S."/>
            <person name="Walsh D.A."/>
            <person name="Denef V.J."/>
            <person name="McMahon K.D."/>
            <person name="Konstantinidis K.T."/>
            <person name="Eloe-Fadrosh E.A."/>
            <person name="Kyrpides N.C."/>
            <person name="Woyke T."/>
        </authorList>
    </citation>
    <scope>NUCLEOTIDE SEQUENCE</scope>
    <source>
        <strain evidence="5">GVMAG-M-3300025880-56</strain>
    </source>
</reference>
<accession>A0A6C0JDZ8</accession>
<keyword evidence="3" id="KW-0862">Zinc</keyword>
<keyword evidence="2" id="KW-0863">Zinc-finger</keyword>
<protein>
    <recommendedName>
        <fullName evidence="4">AN1-type domain-containing protein</fullName>
    </recommendedName>
</protein>
<dbReference type="PANTHER" id="PTHR46728:SF1">
    <property type="entry name" value="AN1-TYPE ZINC FINGER PROTEIN 4"/>
    <property type="match status" value="1"/>
</dbReference>